<gene>
    <name evidence="2" type="ORF">I2H31_14720</name>
</gene>
<feature type="domain" description="Ig-like" evidence="1">
    <location>
        <begin position="785"/>
        <end position="856"/>
    </location>
</feature>
<dbReference type="Proteomes" id="UP000618931">
    <property type="component" value="Unassembled WGS sequence"/>
</dbReference>
<dbReference type="InterPro" id="IPR044023">
    <property type="entry name" value="Ig_7"/>
</dbReference>
<sequence length="1035" mass="100634">MLLFTLFSGLAGRAGAVGRLGGLAGGLVLLAGLPGTAQPVTLTGPAGSGLFGSTVMVLPNGNYVVADPGYDDGAIQNVGAVHLYNGSTFALISTLTGSQAQDKVGSSIVALPGGNYLVSSGFWANGTSMYAGAVTWGSGTTGVSGMVSAANSLVGTSTGDGVGTITVLANGNYVVSTSSWTNGTAYNAGAVTWGSGTAGVRGAVSAANSLVGTSTGDGVGRGGVTALTNGNYVVNSYNWSNGAVTSAGAVTWANGATGTTGPVSTANSLVGTAAYDQVGLYQFNKTTIAALANGNYVVSSSSWDNGTTATDAGAVTWGNGTSGISGVVSAANSLVGTKSNDQVGYDGVTPLPNGHYVVSSHYWRNAAGNSVGAATWGSGTTGIAGPVSAANSLVGGSANDRIANEGVTPLPNGNYVVLSASWRNGSSASAGAVTWGNGTTGISGLVSAANSLVGTNANDKVGYYGVTALANGNYVVSSWEWKNGGSALAGAVTWGSGTAGIAGPVSAANSLVGTTANDQIGRVTALTNGNYVVSSSTWDNGTATDAGAVTWSSGTAGIVGAVSAANSLVGTKSNDQVGYGYGAAALANGNYVAISPNWANGAVTNAGAVTWGSGTAGIVGPVSTANSLVGTNPGDQVGSTVVALANGHYVAGTPNWANSAATSAGAITWGNGSTGTTGPVSAANSLVGSTTNEQLGRDNTISPLANGNYVVNDLDWKNGATTRAGALVLGSGTGALVGPVSGCSSIVGSRSGLGYTLVIAKNVPAGVLVGGVPYENKVVIGVGPPAAPTGAASQSVAAGATVASLVAAGTAVQWYATPGGGAPLPTTAPLTDGTTYYASQTVGACESLTRLAVLATQPLPVVLTQFTATPAGPAAVRLAWVTASEQHSAAFEVQRSPDGHAFAAIGTVAAAGSSSAARRYGLLDEHLPAGAAVLYYRLKQVDADGTFRYSPVRTVALTGADAGLALYPNPAPGGTATLTGVAPGMVVTVTDALGRPVATATADATGTAALALPASTPAGVYVVRAGTRAVRLTVE</sequence>
<proteinExistence type="predicted"/>
<organism evidence="2 3">
    <name type="scientific">Hymenobacter ruricola</name>
    <dbReference type="NCBI Taxonomy" id="2791023"/>
    <lineage>
        <taxon>Bacteria</taxon>
        <taxon>Pseudomonadati</taxon>
        <taxon>Bacteroidota</taxon>
        <taxon>Cytophagia</taxon>
        <taxon>Cytophagales</taxon>
        <taxon>Hymenobacteraceae</taxon>
        <taxon>Hymenobacter</taxon>
    </lineage>
</organism>
<dbReference type="RefSeq" id="WP_196293801.1">
    <property type="nucleotide sequence ID" value="NZ_JADQDM010000007.1"/>
</dbReference>
<evidence type="ECO:0000313" key="3">
    <source>
        <dbReference type="Proteomes" id="UP000618931"/>
    </source>
</evidence>
<dbReference type="Pfam" id="PF18888">
    <property type="entry name" value="DUF5650"/>
    <property type="match status" value="12"/>
</dbReference>
<reference evidence="2 3" key="1">
    <citation type="submission" date="2020-11" db="EMBL/GenBank/DDBJ databases">
        <authorList>
            <person name="Kim M.K."/>
        </authorList>
    </citation>
    <scope>NUCLEOTIDE SEQUENCE [LARGE SCALE GENOMIC DNA]</scope>
    <source>
        <strain evidence="2 3">BT662</strain>
    </source>
</reference>
<dbReference type="EMBL" id="JADQDM010000007">
    <property type="protein sequence ID" value="MBF9222357.1"/>
    <property type="molecule type" value="Genomic_DNA"/>
</dbReference>
<keyword evidence="3" id="KW-1185">Reference proteome</keyword>
<name>A0ABS0I5V7_9BACT</name>
<dbReference type="Pfam" id="PF19081">
    <property type="entry name" value="Ig_7"/>
    <property type="match status" value="1"/>
</dbReference>
<dbReference type="InterPro" id="IPR043710">
    <property type="entry name" value="DUF5650"/>
</dbReference>
<accession>A0ABS0I5V7</accession>
<comment type="caution">
    <text evidence="2">The sequence shown here is derived from an EMBL/GenBank/DDBJ whole genome shotgun (WGS) entry which is preliminary data.</text>
</comment>
<evidence type="ECO:0000259" key="1">
    <source>
        <dbReference type="Pfam" id="PF19081"/>
    </source>
</evidence>
<evidence type="ECO:0000313" key="2">
    <source>
        <dbReference type="EMBL" id="MBF9222357.1"/>
    </source>
</evidence>
<protein>
    <recommendedName>
        <fullName evidence="1">Ig-like domain-containing protein</fullName>
    </recommendedName>
</protein>